<dbReference type="EMBL" id="JJMN01000046">
    <property type="protein sequence ID" value="KDO14262.1"/>
    <property type="molecule type" value="Genomic_DNA"/>
</dbReference>
<accession>A0ABR4RX18</accession>
<evidence type="ECO:0000313" key="2">
    <source>
        <dbReference type="Proteomes" id="UP000027331"/>
    </source>
</evidence>
<reference evidence="1 2" key="1">
    <citation type="submission" date="2014-04" db="EMBL/GenBank/DDBJ databases">
        <title>Vibrio metecus sp. nov., a close relative of Vibrio cholerae isolated from coastal brackish ponds and clinical specimens.</title>
        <authorList>
            <person name="Kirchberger P.C."/>
            <person name="Turnsek M."/>
            <person name="Hunt D.E."/>
            <person name="Haley B.J."/>
            <person name="Colwell R."/>
            <person name="Polz M.F."/>
            <person name="Tarr C.L."/>
            <person name="Boucher Y."/>
        </authorList>
    </citation>
    <scope>NUCLEOTIDE SEQUENCE [LARGE SCALE GENOMIC DNA]</scope>
    <source>
        <strain evidence="2">PPCK-2014</strain>
    </source>
</reference>
<protein>
    <recommendedName>
        <fullName evidence="3">Ribosome alternative rescue factor ArfA</fullName>
    </recommendedName>
</protein>
<keyword evidence="2" id="KW-1185">Reference proteome</keyword>
<dbReference type="Pfam" id="PF03889">
    <property type="entry name" value="ArfA"/>
    <property type="match status" value="1"/>
</dbReference>
<dbReference type="InterPro" id="IPR005589">
    <property type="entry name" value="ArfA"/>
</dbReference>
<organism evidence="1 2">
    <name type="scientific">Vibrio metoecus</name>
    <dbReference type="NCBI Taxonomy" id="1481663"/>
    <lineage>
        <taxon>Bacteria</taxon>
        <taxon>Pseudomonadati</taxon>
        <taxon>Pseudomonadota</taxon>
        <taxon>Gammaproteobacteria</taxon>
        <taxon>Vibrionales</taxon>
        <taxon>Vibrionaceae</taxon>
        <taxon>Vibrio</taxon>
    </lineage>
</organism>
<dbReference type="Proteomes" id="UP000027331">
    <property type="component" value="Unassembled WGS sequence"/>
</dbReference>
<name>A0ABR4RX18_VIBMT</name>
<proteinExistence type="predicted"/>
<gene>
    <name evidence="1" type="ORF">DP83_00595</name>
</gene>
<evidence type="ECO:0008006" key="3">
    <source>
        <dbReference type="Google" id="ProtNLM"/>
    </source>
</evidence>
<comment type="caution">
    <text evidence="1">The sequence shown here is derived from an EMBL/GenBank/DDBJ whole genome shotgun (WGS) entry which is preliminary data.</text>
</comment>
<sequence length="76" mass="8587">MKEKTVEKATSTPTVIDTECGRGTIQDNALKAVVTSPVFRCRMEKAKKGKGSYSRKMKFKGRECYPKIDEYVCFSV</sequence>
<evidence type="ECO:0000313" key="1">
    <source>
        <dbReference type="EMBL" id="KDO14262.1"/>
    </source>
</evidence>